<feature type="domain" description="InsA N-terminal zinc ribbon" evidence="1">
    <location>
        <begin position="7"/>
        <end position="36"/>
    </location>
</feature>
<evidence type="ECO:0000313" key="2">
    <source>
        <dbReference type="EMBL" id="ARM75239.1"/>
    </source>
</evidence>
<dbReference type="SUPFAM" id="SSF46689">
    <property type="entry name" value="Homeodomain-like"/>
    <property type="match status" value="1"/>
</dbReference>
<dbReference type="PANTHER" id="PTHR33293">
    <property type="entry name" value="INSERTION ELEMENT IS1 1 PROTEIN INSB-RELATED"/>
    <property type="match status" value="1"/>
</dbReference>
<proteinExistence type="predicted"/>
<dbReference type="EMBL" id="CP020477">
    <property type="protein sequence ID" value="ARM75239.1"/>
    <property type="molecule type" value="Genomic_DNA"/>
</dbReference>
<evidence type="ECO:0000259" key="1">
    <source>
        <dbReference type="Pfam" id="PF03811"/>
    </source>
</evidence>
<dbReference type="OrthoDB" id="86086at2157"/>
<dbReference type="PANTHER" id="PTHR33293:SF1">
    <property type="entry name" value="INSERTION ELEMENT IS1 1 PROTEIN INSB-RELATED"/>
    <property type="match status" value="1"/>
</dbReference>
<organism evidence="2 3">
    <name type="scientific">Acidianus manzaensis</name>
    <dbReference type="NCBI Taxonomy" id="282676"/>
    <lineage>
        <taxon>Archaea</taxon>
        <taxon>Thermoproteota</taxon>
        <taxon>Thermoprotei</taxon>
        <taxon>Sulfolobales</taxon>
        <taxon>Sulfolobaceae</taxon>
        <taxon>Acidianus</taxon>
    </lineage>
</organism>
<gene>
    <name evidence="2" type="ORF">B6F84_03790</name>
</gene>
<evidence type="ECO:0000313" key="3">
    <source>
        <dbReference type="Proteomes" id="UP000193404"/>
    </source>
</evidence>
<dbReference type="InterPro" id="IPR009057">
    <property type="entry name" value="Homeodomain-like_sf"/>
</dbReference>
<protein>
    <recommendedName>
        <fullName evidence="1">InsA N-terminal zinc ribbon domain-containing protein</fullName>
    </recommendedName>
</protein>
<sequence>MRRVIRNITCPNCGSNYVVKVGKIKGKQAYLCRDCHRKFIENAKHWYPQWLRDEAIQMYLKGTDPHLISEILEVPYHTVVMWIRRYVILNKTNKQ</sequence>
<accession>A0A1W6JY99</accession>
<dbReference type="KEGG" id="aman:B6F84_03790"/>
<reference evidence="2 3" key="1">
    <citation type="submission" date="2017-03" db="EMBL/GenBank/DDBJ databases">
        <title>Sulfur activation and transportation mechanism of thermophilic Archaea Acidianus manzaensis YN-25.</title>
        <authorList>
            <person name="Ma Y."/>
            <person name="Yang Y."/>
            <person name="Xia J."/>
        </authorList>
    </citation>
    <scope>NUCLEOTIDE SEQUENCE [LARGE SCALE GENOMIC DNA]</scope>
    <source>
        <strain evidence="2 3">YN-25</strain>
    </source>
</reference>
<dbReference type="GeneID" id="99613754"/>
<dbReference type="AlphaFoldDB" id="A0A1W6JY99"/>
<dbReference type="InterPro" id="IPR051354">
    <property type="entry name" value="Transposase_27_IS1"/>
</dbReference>
<dbReference type="SUPFAM" id="SSF48695">
    <property type="entry name" value="Multiheme cytochromes"/>
    <property type="match status" value="1"/>
</dbReference>
<keyword evidence="3" id="KW-1185">Reference proteome</keyword>
<dbReference type="InterPro" id="IPR003220">
    <property type="entry name" value="InsA_N_dom_Znf"/>
</dbReference>
<dbReference type="RefSeq" id="WP_148691001.1">
    <property type="nucleotide sequence ID" value="NZ_CP020477.1"/>
</dbReference>
<name>A0A1W6JY99_9CREN</name>
<dbReference type="Pfam" id="PF03811">
    <property type="entry name" value="Zn_ribbon_InsA"/>
    <property type="match status" value="1"/>
</dbReference>
<dbReference type="GO" id="GO:0006313">
    <property type="term" value="P:DNA transposition"/>
    <property type="evidence" value="ECO:0007669"/>
    <property type="project" value="InterPro"/>
</dbReference>
<dbReference type="InterPro" id="IPR036280">
    <property type="entry name" value="Multihaem_cyt_sf"/>
</dbReference>
<dbReference type="Proteomes" id="UP000193404">
    <property type="component" value="Chromosome"/>
</dbReference>